<dbReference type="Pfam" id="PF00381">
    <property type="entry name" value="PTS-HPr"/>
    <property type="match status" value="1"/>
</dbReference>
<evidence type="ECO:0000259" key="5">
    <source>
        <dbReference type="PROSITE" id="PS51350"/>
    </source>
</evidence>
<dbReference type="EMBL" id="LSFI01000012">
    <property type="protein sequence ID" value="OAG28119.1"/>
    <property type="molecule type" value="Genomic_DNA"/>
</dbReference>
<dbReference type="GO" id="GO:0009401">
    <property type="term" value="P:phosphoenolpyruvate-dependent sugar phosphotransferase system"/>
    <property type="evidence" value="ECO:0007669"/>
    <property type="project" value="UniProtKB-KW"/>
</dbReference>
<comment type="subcellular location">
    <subcellularLocation>
        <location evidence="1">Cytoplasm</location>
    </subcellularLocation>
</comment>
<evidence type="ECO:0000313" key="7">
    <source>
        <dbReference type="Proteomes" id="UP000076964"/>
    </source>
</evidence>
<evidence type="ECO:0000256" key="1">
    <source>
        <dbReference type="ARBA" id="ARBA00004496"/>
    </source>
</evidence>
<reference evidence="6 7" key="1">
    <citation type="submission" date="2016-02" db="EMBL/GenBank/DDBJ databases">
        <title>Draft genome sequence of Thermodesulfatator sp. S606.</title>
        <authorList>
            <person name="Lai Q."/>
            <person name="Cao J."/>
            <person name="Dupont S."/>
            <person name="Shao Z."/>
            <person name="Jebbar M."/>
            <person name="Alain K."/>
        </authorList>
    </citation>
    <scope>NUCLEOTIDE SEQUENCE [LARGE SCALE GENOMIC DNA]</scope>
    <source>
        <strain evidence="6 7">S606</strain>
    </source>
</reference>
<accession>A0A177EAT0</accession>
<dbReference type="AlphaFoldDB" id="A0A177EAT0"/>
<evidence type="ECO:0000256" key="4">
    <source>
        <dbReference type="ARBA" id="ARBA00022683"/>
    </source>
</evidence>
<dbReference type="SUPFAM" id="SSF55594">
    <property type="entry name" value="HPr-like"/>
    <property type="match status" value="1"/>
</dbReference>
<keyword evidence="7" id="KW-1185">Reference proteome</keyword>
<comment type="caution">
    <text evidence="6">The sequence shown here is derived from an EMBL/GenBank/DDBJ whole genome shotgun (WGS) entry which is preliminary data.</text>
</comment>
<dbReference type="NCBIfam" id="TIGR01003">
    <property type="entry name" value="PTS_HPr_family"/>
    <property type="match status" value="1"/>
</dbReference>
<evidence type="ECO:0000313" key="6">
    <source>
        <dbReference type="EMBL" id="OAG28119.1"/>
    </source>
</evidence>
<gene>
    <name evidence="6" type="ORF">TH606_03545</name>
</gene>
<keyword evidence="3" id="KW-0963">Cytoplasm</keyword>
<dbReference type="PROSITE" id="PS00369">
    <property type="entry name" value="PTS_HPR_HIS"/>
    <property type="match status" value="1"/>
</dbReference>
<dbReference type="InterPro" id="IPR035895">
    <property type="entry name" value="HPr-like_sf"/>
</dbReference>
<organism evidence="6 7">
    <name type="scientific">Thermodesulfatator autotrophicus</name>
    <dbReference type="NCBI Taxonomy" id="1795632"/>
    <lineage>
        <taxon>Bacteria</taxon>
        <taxon>Pseudomonadati</taxon>
        <taxon>Thermodesulfobacteriota</taxon>
        <taxon>Thermodesulfobacteria</taxon>
        <taxon>Thermodesulfobacteriales</taxon>
        <taxon>Thermodesulfatatoraceae</taxon>
        <taxon>Thermodesulfatator</taxon>
    </lineage>
</organism>
<name>A0A177EAT0_9BACT</name>
<dbReference type="CDD" id="cd00367">
    <property type="entry name" value="PTS-HPr_like"/>
    <property type="match status" value="1"/>
</dbReference>
<dbReference type="InterPro" id="IPR001020">
    <property type="entry name" value="PTS_HPr_His_P_site"/>
</dbReference>
<dbReference type="PANTHER" id="PTHR33705">
    <property type="entry name" value="PHOSPHOCARRIER PROTEIN HPR"/>
    <property type="match status" value="1"/>
</dbReference>
<evidence type="ECO:0000256" key="3">
    <source>
        <dbReference type="ARBA" id="ARBA00022490"/>
    </source>
</evidence>
<dbReference type="RefSeq" id="WP_068541321.1">
    <property type="nucleotide sequence ID" value="NZ_LSFI01000012.1"/>
</dbReference>
<dbReference type="InterPro" id="IPR050399">
    <property type="entry name" value="HPr"/>
</dbReference>
<dbReference type="Gene3D" id="3.30.1340.10">
    <property type="entry name" value="HPr-like"/>
    <property type="match status" value="1"/>
</dbReference>
<feature type="domain" description="HPr" evidence="5">
    <location>
        <begin position="1"/>
        <end position="86"/>
    </location>
</feature>
<comment type="similarity">
    <text evidence="2">Belongs to the HPr family.</text>
</comment>
<dbReference type="InterPro" id="IPR000032">
    <property type="entry name" value="HPr-like"/>
</dbReference>
<sequence length="86" mass="9516">MLKEKVIIENELGLHARPAAKLAEVARRFKARVYLKKGSRTAEASSILDVLTLACQKGSTVEIWAEGEEAERALKEIITLLRSKAP</sequence>
<keyword evidence="4" id="KW-0598">Phosphotransferase system</keyword>
<evidence type="ECO:0000256" key="2">
    <source>
        <dbReference type="ARBA" id="ARBA00010736"/>
    </source>
</evidence>
<dbReference type="PROSITE" id="PS51350">
    <property type="entry name" value="PTS_HPR_DOM"/>
    <property type="match status" value="1"/>
</dbReference>
<dbReference type="OrthoDB" id="9809047at2"/>
<dbReference type="GO" id="GO:0005737">
    <property type="term" value="C:cytoplasm"/>
    <property type="evidence" value="ECO:0007669"/>
    <property type="project" value="UniProtKB-SubCell"/>
</dbReference>
<dbReference type="PRINTS" id="PR00107">
    <property type="entry name" value="PHOSPHOCPHPR"/>
</dbReference>
<dbReference type="Proteomes" id="UP000076964">
    <property type="component" value="Unassembled WGS sequence"/>
</dbReference>
<dbReference type="PANTHER" id="PTHR33705:SF2">
    <property type="entry name" value="PHOSPHOCARRIER PROTEIN NPR"/>
    <property type="match status" value="1"/>
</dbReference>
<protein>
    <recommendedName>
        <fullName evidence="5">HPr domain-containing protein</fullName>
    </recommendedName>
</protein>
<proteinExistence type="inferred from homology"/>
<dbReference type="STRING" id="1795632.TH606_03545"/>